<evidence type="ECO:0000256" key="2">
    <source>
        <dbReference type="ARBA" id="ARBA00022692"/>
    </source>
</evidence>
<organism evidence="7 8">
    <name type="scientific">Anaeramoeba flamelloides</name>
    <dbReference type="NCBI Taxonomy" id="1746091"/>
    <lineage>
        <taxon>Eukaryota</taxon>
        <taxon>Metamonada</taxon>
        <taxon>Anaeramoebidae</taxon>
        <taxon>Anaeramoeba</taxon>
    </lineage>
</organism>
<feature type="transmembrane region" description="Helical" evidence="6">
    <location>
        <begin position="313"/>
        <end position="335"/>
    </location>
</feature>
<feature type="transmembrane region" description="Helical" evidence="6">
    <location>
        <begin position="86"/>
        <end position="105"/>
    </location>
</feature>
<feature type="transmembrane region" description="Helical" evidence="6">
    <location>
        <begin position="29"/>
        <end position="50"/>
    </location>
</feature>
<gene>
    <name evidence="7" type="ORF">M0813_28716</name>
</gene>
<keyword evidence="8" id="KW-1185">Reference proteome</keyword>
<keyword evidence="4 6" id="KW-0472">Membrane</keyword>
<feature type="compositionally biased region" description="Basic and acidic residues" evidence="5">
    <location>
        <begin position="185"/>
        <end position="201"/>
    </location>
</feature>
<feature type="transmembrane region" description="Helical" evidence="6">
    <location>
        <begin position="448"/>
        <end position="466"/>
    </location>
</feature>
<keyword evidence="3 6" id="KW-1133">Transmembrane helix</keyword>
<feature type="transmembrane region" description="Helical" evidence="6">
    <location>
        <begin position="537"/>
        <end position="558"/>
    </location>
</feature>
<feature type="transmembrane region" description="Helical" evidence="6">
    <location>
        <begin position="415"/>
        <end position="436"/>
    </location>
</feature>
<dbReference type="Proteomes" id="UP001150062">
    <property type="component" value="Unassembled WGS sequence"/>
</dbReference>
<dbReference type="InterPro" id="IPR009447">
    <property type="entry name" value="PIGW/GWT1"/>
</dbReference>
<feature type="transmembrane region" description="Helical" evidence="6">
    <location>
        <begin position="156"/>
        <end position="178"/>
    </location>
</feature>
<feature type="compositionally biased region" description="Polar residues" evidence="5">
    <location>
        <begin position="288"/>
        <end position="298"/>
    </location>
</feature>
<sequence>MSTFKASDYKRTKEKFLAGNLGTGPIEPLLIIAVSVCTFLFTKTIINLLVHHGKKISHKMIGVLEFMMIVVPCIFIICFPDFGLPIIIGTLGFCLIIHFKVMPVFNCLQSDHLNPKRPSMIGRSRVVLMLYTTISIMGVNFHVYPRKFAKTELFGFALMDVGVGSFVIVNALISRPVVAAALADGSKKAKPTEQREEDKKGINKSPNHNLDLDQNAISDQSHKKLSRNDNYEGYMPNNHVSSMNLLARLKQVQKNVLLPVIKLRQRYKLQRFWKKKQHHPQRNEKSQGVKTNPNSCNNGEVRRKRQRPNFFKVFNKAVLSSLPLFVIGFFRYAVIAGTNYQTHVTEYGVHWNFFITLGVVGFFSTILLTYINPKYGIAIGLIILAAHQYILSNGVTDWIVNAKRISFLTKNKEGFGSVLGFVALFLMSCNLGYLFFQRKKDKRDWMKLFLYLITFDLVLWVLWYYVDHKIQPTSRRMVNMGYVFCELAVFTVMVIGFMLLDLFTVPYAPEVRQMLTHNGSNGNKSTSIMLSLNTNQLSIFLVANTFVGITNCTFQTIYFSKLSGFIYITLYMAAVVIIAIVNYIKNWKFKFWGRPPSDKKNNAIENNQNINSNLAQGKDISLEIQSLSKDLENNDSSIQKI</sequence>
<protein>
    <submittedName>
        <fullName evidence="7">Phosphatidylinositol-glycan biosynthesis class w protein</fullName>
    </submittedName>
</protein>
<feature type="transmembrane region" description="Helical" evidence="6">
    <location>
        <begin position="375"/>
        <end position="395"/>
    </location>
</feature>
<reference evidence="7" key="1">
    <citation type="submission" date="2022-08" db="EMBL/GenBank/DDBJ databases">
        <title>Novel sulfate-reducing endosymbionts in the free-living metamonad Anaeramoeba.</title>
        <authorList>
            <person name="Jerlstrom-Hultqvist J."/>
            <person name="Cepicka I."/>
            <person name="Gallot-Lavallee L."/>
            <person name="Salas-Leiva D."/>
            <person name="Curtis B.A."/>
            <person name="Zahonova K."/>
            <person name="Pipaliya S."/>
            <person name="Dacks J."/>
            <person name="Roger A.J."/>
        </authorList>
    </citation>
    <scope>NUCLEOTIDE SEQUENCE</scope>
    <source>
        <strain evidence="7">Schooner1</strain>
    </source>
</reference>
<feature type="transmembrane region" description="Helical" evidence="6">
    <location>
        <begin position="347"/>
        <end position="368"/>
    </location>
</feature>
<comment type="subcellular location">
    <subcellularLocation>
        <location evidence="1">Membrane</location>
        <topology evidence="1">Multi-pass membrane protein</topology>
    </subcellularLocation>
</comment>
<dbReference type="EMBL" id="JAOAOG010000263">
    <property type="protein sequence ID" value="KAJ6235274.1"/>
    <property type="molecule type" value="Genomic_DNA"/>
</dbReference>
<feature type="transmembrane region" description="Helical" evidence="6">
    <location>
        <begin position="126"/>
        <end position="144"/>
    </location>
</feature>
<dbReference type="PANTHER" id="PTHR20661:SF0">
    <property type="entry name" value="PHOSPHATIDYLINOSITOL-GLYCAN BIOSYNTHESIS CLASS W PROTEIN"/>
    <property type="match status" value="1"/>
</dbReference>
<comment type="caution">
    <text evidence="7">The sequence shown here is derived from an EMBL/GenBank/DDBJ whole genome shotgun (WGS) entry which is preliminary data.</text>
</comment>
<dbReference type="Pfam" id="PF06423">
    <property type="entry name" value="GWT1"/>
    <property type="match status" value="2"/>
</dbReference>
<evidence type="ECO:0000256" key="6">
    <source>
        <dbReference type="SAM" id="Phobius"/>
    </source>
</evidence>
<feature type="transmembrane region" description="Helical" evidence="6">
    <location>
        <begin position="481"/>
        <end position="505"/>
    </location>
</feature>
<evidence type="ECO:0000313" key="8">
    <source>
        <dbReference type="Proteomes" id="UP001150062"/>
    </source>
</evidence>
<accession>A0ABQ8XV59</accession>
<feature type="transmembrane region" description="Helical" evidence="6">
    <location>
        <begin position="62"/>
        <end position="80"/>
    </location>
</feature>
<evidence type="ECO:0000256" key="3">
    <source>
        <dbReference type="ARBA" id="ARBA00022989"/>
    </source>
</evidence>
<evidence type="ECO:0000256" key="4">
    <source>
        <dbReference type="ARBA" id="ARBA00023136"/>
    </source>
</evidence>
<feature type="region of interest" description="Disordered" evidence="5">
    <location>
        <begin position="272"/>
        <end position="302"/>
    </location>
</feature>
<feature type="transmembrane region" description="Helical" evidence="6">
    <location>
        <begin position="564"/>
        <end position="584"/>
    </location>
</feature>
<keyword evidence="2 6" id="KW-0812">Transmembrane</keyword>
<feature type="compositionally biased region" description="Basic and acidic residues" evidence="5">
    <location>
        <begin position="220"/>
        <end position="230"/>
    </location>
</feature>
<dbReference type="PANTHER" id="PTHR20661">
    <property type="entry name" value="PHOSPHATIDYLINOSITOL-GLYCAN BIOSYNTHESIS CLASS W PROTEIN"/>
    <property type="match status" value="1"/>
</dbReference>
<evidence type="ECO:0000313" key="7">
    <source>
        <dbReference type="EMBL" id="KAJ6235274.1"/>
    </source>
</evidence>
<evidence type="ECO:0000256" key="5">
    <source>
        <dbReference type="SAM" id="MobiDB-lite"/>
    </source>
</evidence>
<evidence type="ECO:0000256" key="1">
    <source>
        <dbReference type="ARBA" id="ARBA00004141"/>
    </source>
</evidence>
<feature type="region of interest" description="Disordered" evidence="5">
    <location>
        <begin position="184"/>
        <end position="233"/>
    </location>
</feature>
<proteinExistence type="predicted"/>
<name>A0ABQ8XV59_9EUKA</name>